<dbReference type="Proteomes" id="UP000464178">
    <property type="component" value="Chromosome"/>
</dbReference>
<evidence type="ECO:0000313" key="3">
    <source>
        <dbReference type="Proteomes" id="UP000464178"/>
    </source>
</evidence>
<evidence type="ECO:0000256" key="1">
    <source>
        <dbReference type="SAM" id="Coils"/>
    </source>
</evidence>
<name>A0A6P2CX90_9BACT</name>
<feature type="coiled-coil region" evidence="1">
    <location>
        <begin position="127"/>
        <end position="157"/>
    </location>
</feature>
<reference evidence="2 3" key="1">
    <citation type="submission" date="2019-05" db="EMBL/GenBank/DDBJ databases">
        <authorList>
            <consortium name="Science for Life Laboratories"/>
        </authorList>
    </citation>
    <scope>NUCLEOTIDE SEQUENCE [LARGE SCALE GENOMIC DNA]</scope>
    <source>
        <strain evidence="2">Soil9</strain>
    </source>
</reference>
<organism evidence="2 3">
    <name type="scientific">Gemmata massiliana</name>
    <dbReference type="NCBI Taxonomy" id="1210884"/>
    <lineage>
        <taxon>Bacteria</taxon>
        <taxon>Pseudomonadati</taxon>
        <taxon>Planctomycetota</taxon>
        <taxon>Planctomycetia</taxon>
        <taxon>Gemmatales</taxon>
        <taxon>Gemmataceae</taxon>
        <taxon>Gemmata</taxon>
    </lineage>
</organism>
<accession>A0A6P2CX90</accession>
<dbReference type="RefSeq" id="WP_162668276.1">
    <property type="nucleotide sequence ID" value="NZ_LR593886.1"/>
</dbReference>
<dbReference type="AlphaFoldDB" id="A0A6P2CX90"/>
<evidence type="ECO:0000313" key="2">
    <source>
        <dbReference type="EMBL" id="VTR93569.1"/>
    </source>
</evidence>
<gene>
    <name evidence="2" type="ORF">SOIL9_41450</name>
</gene>
<sequence length="434" mass="46849">MANSAADVRAGGAWYELYGKDKLTPLLEKVKKNAESLGGFMTNVGKKAGAGIDMVLGGLKAKAAELAVQAVTLAARAVGELTTDVDKLRKTYEQMGRAMAQADQLGAMNMKKRGELIEAEIDPAKKKLAIEKEIARLEQERTNAQALKEVYEDKKDRAGTFKKKGTLKERWEYANVQAHGAIFGGPGLEGMENQFQEQINAANAARDKAFERLMELSDERGRIMNPDRDPEKTKAVAELTRELKKQAETFQKTAEEINRYEMKLKGFSKAQIAAVEEAQASTNRFVTATGAAGGIFNGVINFVPELTKKIEETTKALREQAETWGMTAEEAALYKLKLDGVANADLLAKAQEQADRIKMKNILGGAAEAIAGGIAGAEKLSLTSPGSFTAGNASQRFGADTIPAKQLKAAEQTAKNTTEIAKGISALGRALTFK</sequence>
<feature type="coiled-coil region" evidence="1">
    <location>
        <begin position="188"/>
        <end position="263"/>
    </location>
</feature>
<keyword evidence="1" id="KW-0175">Coiled coil</keyword>
<protein>
    <submittedName>
        <fullName evidence="2">Uncharacterized protein</fullName>
    </submittedName>
</protein>
<dbReference type="KEGG" id="gms:SOIL9_41450"/>
<proteinExistence type="predicted"/>
<keyword evidence="3" id="KW-1185">Reference proteome</keyword>
<dbReference type="EMBL" id="LR593886">
    <property type="protein sequence ID" value="VTR93569.1"/>
    <property type="molecule type" value="Genomic_DNA"/>
</dbReference>